<comment type="caution">
    <text evidence="1">The sequence shown here is derived from an EMBL/GenBank/DDBJ whole genome shotgun (WGS) entry which is preliminary data.</text>
</comment>
<gene>
    <name evidence="1" type="ORF">KGQ19_42025</name>
</gene>
<evidence type="ECO:0000313" key="2">
    <source>
        <dbReference type="Proteomes" id="UP000730482"/>
    </source>
</evidence>
<name>A0ABS5L527_9ACTN</name>
<dbReference type="Proteomes" id="UP000730482">
    <property type="component" value="Unassembled WGS sequence"/>
</dbReference>
<reference evidence="1 2" key="1">
    <citation type="submission" date="2020-02" db="EMBL/GenBank/DDBJ databases">
        <title>Acidophilic actinobacteria isolated from forest soil.</title>
        <authorList>
            <person name="Golinska P."/>
        </authorList>
    </citation>
    <scope>NUCLEOTIDE SEQUENCE [LARGE SCALE GENOMIC DNA]</scope>
    <source>
        <strain evidence="1 2">NL8</strain>
    </source>
</reference>
<dbReference type="RefSeq" id="WP_212020025.1">
    <property type="nucleotide sequence ID" value="NZ_JAAFYZ010000255.1"/>
</dbReference>
<evidence type="ECO:0000313" key="1">
    <source>
        <dbReference type="EMBL" id="MBS2553451.1"/>
    </source>
</evidence>
<sequence>MGRSARSRSVVNSRSAGRYAERLTLDAISCVSRLNNSARPIRNVMGRVTVGGAGTDWTFPVEVYEADVNAEGQVANTVQTQNLPIQIMRKRTIREFLFDLTAKNNRCAAYLLRFTDDAGWHWEPTDDMHLTQISDRSDW</sequence>
<organism evidence="1 2">
    <name type="scientific">Catenulispora pinistramenti</name>
    <dbReference type="NCBI Taxonomy" id="2705254"/>
    <lineage>
        <taxon>Bacteria</taxon>
        <taxon>Bacillati</taxon>
        <taxon>Actinomycetota</taxon>
        <taxon>Actinomycetes</taxon>
        <taxon>Catenulisporales</taxon>
        <taxon>Catenulisporaceae</taxon>
        <taxon>Catenulispora</taxon>
    </lineage>
</organism>
<dbReference type="EMBL" id="JAAFYZ010000255">
    <property type="protein sequence ID" value="MBS2553451.1"/>
    <property type="molecule type" value="Genomic_DNA"/>
</dbReference>
<keyword evidence="2" id="KW-1185">Reference proteome</keyword>
<protein>
    <submittedName>
        <fullName evidence="1">Uncharacterized protein</fullName>
    </submittedName>
</protein>
<proteinExistence type="predicted"/>
<accession>A0ABS5L527</accession>